<name>A0A9D4IL40_DREPO</name>
<comment type="caution">
    <text evidence="2">The sequence shown here is derived from an EMBL/GenBank/DDBJ whole genome shotgun (WGS) entry which is preliminary data.</text>
</comment>
<keyword evidence="1" id="KW-1133">Transmembrane helix</keyword>
<dbReference type="AlphaFoldDB" id="A0A9D4IL40"/>
<reference evidence="2" key="2">
    <citation type="submission" date="2020-11" db="EMBL/GenBank/DDBJ databases">
        <authorList>
            <person name="McCartney M.A."/>
            <person name="Auch B."/>
            <person name="Kono T."/>
            <person name="Mallez S."/>
            <person name="Becker A."/>
            <person name="Gohl D.M."/>
            <person name="Silverstein K.A.T."/>
            <person name="Koren S."/>
            <person name="Bechman K.B."/>
            <person name="Herman A."/>
            <person name="Abrahante J.E."/>
            <person name="Garbe J."/>
        </authorList>
    </citation>
    <scope>NUCLEOTIDE SEQUENCE</scope>
    <source>
        <strain evidence="2">Duluth1</strain>
        <tissue evidence="2">Whole animal</tissue>
    </source>
</reference>
<dbReference type="EMBL" id="JAIWYP010000009">
    <property type="protein sequence ID" value="KAH3775518.1"/>
    <property type="molecule type" value="Genomic_DNA"/>
</dbReference>
<feature type="transmembrane region" description="Helical" evidence="1">
    <location>
        <begin position="16"/>
        <end position="39"/>
    </location>
</feature>
<keyword evidence="1" id="KW-0812">Transmembrane</keyword>
<evidence type="ECO:0000313" key="2">
    <source>
        <dbReference type="EMBL" id="KAH3775518.1"/>
    </source>
</evidence>
<proteinExistence type="predicted"/>
<sequence length="65" mass="7453">MIRHFGRSHFTCPRTVVLLFFSRSYVIAYAGYLCIFNLLTIPSNSIGIGVNIQRLLYISILLMDI</sequence>
<keyword evidence="1" id="KW-0472">Membrane</keyword>
<dbReference type="Proteomes" id="UP000828390">
    <property type="component" value="Unassembled WGS sequence"/>
</dbReference>
<gene>
    <name evidence="2" type="ORF">DPMN_176921</name>
</gene>
<accession>A0A9D4IL40</accession>
<reference evidence="2" key="1">
    <citation type="journal article" date="2019" name="bioRxiv">
        <title>The Genome of the Zebra Mussel, Dreissena polymorpha: A Resource for Invasive Species Research.</title>
        <authorList>
            <person name="McCartney M.A."/>
            <person name="Auch B."/>
            <person name="Kono T."/>
            <person name="Mallez S."/>
            <person name="Zhang Y."/>
            <person name="Obille A."/>
            <person name="Becker A."/>
            <person name="Abrahante J.E."/>
            <person name="Garbe J."/>
            <person name="Badalamenti J.P."/>
            <person name="Herman A."/>
            <person name="Mangelson H."/>
            <person name="Liachko I."/>
            <person name="Sullivan S."/>
            <person name="Sone E.D."/>
            <person name="Koren S."/>
            <person name="Silverstein K.A.T."/>
            <person name="Beckman K.B."/>
            <person name="Gohl D.M."/>
        </authorList>
    </citation>
    <scope>NUCLEOTIDE SEQUENCE</scope>
    <source>
        <strain evidence="2">Duluth1</strain>
        <tissue evidence="2">Whole animal</tissue>
    </source>
</reference>
<organism evidence="2 3">
    <name type="scientific">Dreissena polymorpha</name>
    <name type="common">Zebra mussel</name>
    <name type="synonym">Mytilus polymorpha</name>
    <dbReference type="NCBI Taxonomy" id="45954"/>
    <lineage>
        <taxon>Eukaryota</taxon>
        <taxon>Metazoa</taxon>
        <taxon>Spiralia</taxon>
        <taxon>Lophotrochozoa</taxon>
        <taxon>Mollusca</taxon>
        <taxon>Bivalvia</taxon>
        <taxon>Autobranchia</taxon>
        <taxon>Heteroconchia</taxon>
        <taxon>Euheterodonta</taxon>
        <taxon>Imparidentia</taxon>
        <taxon>Neoheterodontei</taxon>
        <taxon>Myida</taxon>
        <taxon>Dreissenoidea</taxon>
        <taxon>Dreissenidae</taxon>
        <taxon>Dreissena</taxon>
    </lineage>
</organism>
<evidence type="ECO:0000313" key="3">
    <source>
        <dbReference type="Proteomes" id="UP000828390"/>
    </source>
</evidence>
<keyword evidence="3" id="KW-1185">Reference proteome</keyword>
<evidence type="ECO:0000256" key="1">
    <source>
        <dbReference type="SAM" id="Phobius"/>
    </source>
</evidence>
<protein>
    <submittedName>
        <fullName evidence="2">Uncharacterized protein</fullName>
    </submittedName>
</protein>